<protein>
    <submittedName>
        <fullName evidence="1">Uncharacterized protein</fullName>
    </submittedName>
</protein>
<dbReference type="EMBL" id="CM047738">
    <property type="protein sequence ID" value="KAJ0046601.1"/>
    <property type="molecule type" value="Genomic_DNA"/>
</dbReference>
<reference evidence="2" key="1">
    <citation type="journal article" date="2023" name="G3 (Bethesda)">
        <title>Genome assembly and association tests identify interacting loci associated with vigor, precocity, and sex in interspecific pistachio rootstocks.</title>
        <authorList>
            <person name="Palmer W."/>
            <person name="Jacygrad E."/>
            <person name="Sagayaradj S."/>
            <person name="Cavanaugh K."/>
            <person name="Han R."/>
            <person name="Bertier L."/>
            <person name="Beede B."/>
            <person name="Kafkas S."/>
            <person name="Golino D."/>
            <person name="Preece J."/>
            <person name="Michelmore R."/>
        </authorList>
    </citation>
    <scope>NUCLEOTIDE SEQUENCE [LARGE SCALE GENOMIC DNA]</scope>
</reference>
<organism evidence="1 2">
    <name type="scientific">Pistacia integerrima</name>
    <dbReference type="NCBI Taxonomy" id="434235"/>
    <lineage>
        <taxon>Eukaryota</taxon>
        <taxon>Viridiplantae</taxon>
        <taxon>Streptophyta</taxon>
        <taxon>Embryophyta</taxon>
        <taxon>Tracheophyta</taxon>
        <taxon>Spermatophyta</taxon>
        <taxon>Magnoliopsida</taxon>
        <taxon>eudicotyledons</taxon>
        <taxon>Gunneridae</taxon>
        <taxon>Pentapetalae</taxon>
        <taxon>rosids</taxon>
        <taxon>malvids</taxon>
        <taxon>Sapindales</taxon>
        <taxon>Anacardiaceae</taxon>
        <taxon>Pistacia</taxon>
    </lineage>
</organism>
<proteinExistence type="predicted"/>
<evidence type="ECO:0000313" key="1">
    <source>
        <dbReference type="EMBL" id="KAJ0046601.1"/>
    </source>
</evidence>
<accession>A0ACC0Z8M3</accession>
<sequence length="84" mass="9984">MAYIPPHKRHSKDLNHPSPTAELLAPHFKRDLNLRSSQHNVDRVRKIIYADQCVYRWFVVDLDDNHQFPSFVHLELISEPIEQL</sequence>
<name>A0ACC0Z8M3_9ROSI</name>
<keyword evidence="2" id="KW-1185">Reference proteome</keyword>
<dbReference type="Proteomes" id="UP001163603">
    <property type="component" value="Chromosome 3"/>
</dbReference>
<gene>
    <name evidence="1" type="ORF">Pint_03708</name>
</gene>
<comment type="caution">
    <text evidence="1">The sequence shown here is derived from an EMBL/GenBank/DDBJ whole genome shotgun (WGS) entry which is preliminary data.</text>
</comment>
<evidence type="ECO:0000313" key="2">
    <source>
        <dbReference type="Proteomes" id="UP001163603"/>
    </source>
</evidence>